<dbReference type="PROSITE" id="PS01153">
    <property type="entry name" value="NOL1_NOP2_SUN"/>
    <property type="match status" value="1"/>
</dbReference>
<proteinExistence type="inferred from homology"/>
<dbReference type="Proteomes" id="UP001596527">
    <property type="component" value="Unassembled WGS sequence"/>
</dbReference>
<comment type="similarity">
    <text evidence="1 6">Belongs to the class I-like SAM-binding methyltransferase superfamily. RsmB/NOP family.</text>
</comment>
<dbReference type="InterPro" id="IPR023267">
    <property type="entry name" value="RCMT"/>
</dbReference>
<keyword evidence="4 6" id="KW-0949">S-adenosyl-L-methionine</keyword>
<evidence type="ECO:0000256" key="5">
    <source>
        <dbReference type="ARBA" id="ARBA00022884"/>
    </source>
</evidence>
<keyword evidence="2 6" id="KW-0489">Methyltransferase</keyword>
<dbReference type="PANTHER" id="PTHR22807">
    <property type="entry name" value="NOP2 YEAST -RELATED NOL1/NOP2/FMU SUN DOMAIN-CONTAINING"/>
    <property type="match status" value="1"/>
</dbReference>
<evidence type="ECO:0000313" key="9">
    <source>
        <dbReference type="Proteomes" id="UP001596527"/>
    </source>
</evidence>
<feature type="binding site" evidence="6">
    <location>
        <position position="322"/>
    </location>
    <ligand>
        <name>S-adenosyl-L-methionine</name>
        <dbReference type="ChEBI" id="CHEBI:59789"/>
    </ligand>
</feature>
<sequence>MGVHRYREGYRPAKGADPARRVAYEVLREVDAGAYANLALPRALRRARTDVPRFTSRDAAFASELVYGTLRTRGRLDWVLARHLTRPLDTLDPEVVDLLRLGAHQILDMRVPDHAAVAATVDLTREVSTAGPVGMVNAVLRSLTREGAEGIRADIEAIADPDRRLAVLHSHPEWMVSAFRDALSAHGAPASELEDLLAADNEAPVVALVARPGLITPAELADEAEEILDTRVAPGDVCDLAVLLESGDPAALPSVRSSRAGAQDEGSQLAALTAAAAPVAPERSGGDGPDGLWLDLCAGPGGKAALLGALAARRGAHVVANEVHPHRARLVERTVRALPEGTVEVVSSDGRSFGGPRTPWPDGSFDRILVDAPCTGMGSLRRRPESRWRRKESDLADLTALQSALLDRAVRLLRPGGVLAYVTCSPHRAETRDQVERLLAGGGVELLDTVAVADGLAAGPLGVPDGAGLVADRRGRAVPGRTLQLWGHRSGTDLMFIAVMRRTAADTLGA</sequence>
<dbReference type="Pfam" id="PF01189">
    <property type="entry name" value="Methyltr_RsmB-F"/>
    <property type="match status" value="1"/>
</dbReference>
<reference evidence="9" key="1">
    <citation type="journal article" date="2019" name="Int. J. Syst. Evol. Microbiol.">
        <title>The Global Catalogue of Microorganisms (GCM) 10K type strain sequencing project: providing services to taxonomists for standard genome sequencing and annotation.</title>
        <authorList>
            <consortium name="The Broad Institute Genomics Platform"/>
            <consortium name="The Broad Institute Genome Sequencing Center for Infectious Disease"/>
            <person name="Wu L."/>
            <person name="Ma J."/>
        </authorList>
    </citation>
    <scope>NUCLEOTIDE SEQUENCE [LARGE SCALE GENOMIC DNA]</scope>
    <source>
        <strain evidence="9">CCUG 56698</strain>
    </source>
</reference>
<dbReference type="Gene3D" id="1.10.940.10">
    <property type="entry name" value="NusB-like"/>
    <property type="match status" value="1"/>
</dbReference>
<evidence type="ECO:0000256" key="2">
    <source>
        <dbReference type="ARBA" id="ARBA00022603"/>
    </source>
</evidence>
<dbReference type="EC" id="2.1.1.-" evidence="8"/>
<dbReference type="CDD" id="cd02440">
    <property type="entry name" value="AdoMet_MTases"/>
    <property type="match status" value="1"/>
</dbReference>
<dbReference type="SUPFAM" id="SSF48013">
    <property type="entry name" value="NusB-like"/>
    <property type="match status" value="1"/>
</dbReference>
<dbReference type="GO" id="GO:0032259">
    <property type="term" value="P:methylation"/>
    <property type="evidence" value="ECO:0007669"/>
    <property type="project" value="UniProtKB-KW"/>
</dbReference>
<dbReference type="InterPro" id="IPR035926">
    <property type="entry name" value="NusB-like_sf"/>
</dbReference>
<dbReference type="Gene3D" id="3.40.50.150">
    <property type="entry name" value="Vaccinia Virus protein VP39"/>
    <property type="match status" value="1"/>
</dbReference>
<organism evidence="8 9">
    <name type="scientific">Schaalia naturae</name>
    <dbReference type="NCBI Taxonomy" id="635203"/>
    <lineage>
        <taxon>Bacteria</taxon>
        <taxon>Bacillati</taxon>
        <taxon>Actinomycetota</taxon>
        <taxon>Actinomycetes</taxon>
        <taxon>Actinomycetales</taxon>
        <taxon>Actinomycetaceae</taxon>
        <taxon>Schaalia</taxon>
    </lineage>
</organism>
<feature type="active site" description="Nucleophile" evidence="6">
    <location>
        <position position="424"/>
    </location>
</feature>
<feature type="binding site" evidence="6">
    <location>
        <position position="371"/>
    </location>
    <ligand>
        <name>S-adenosyl-L-methionine</name>
        <dbReference type="ChEBI" id="CHEBI:59789"/>
    </ligand>
</feature>
<evidence type="ECO:0000313" key="8">
    <source>
        <dbReference type="EMBL" id="MFC7580415.1"/>
    </source>
</evidence>
<protein>
    <submittedName>
        <fullName evidence="8">RsmB/NOP family class I SAM-dependent RNA methyltransferase</fullName>
        <ecNumber evidence="8">2.1.1.-</ecNumber>
    </submittedName>
</protein>
<dbReference type="PROSITE" id="PS51686">
    <property type="entry name" value="SAM_MT_RSMB_NOP"/>
    <property type="match status" value="1"/>
</dbReference>
<keyword evidence="3 6" id="KW-0808">Transferase</keyword>
<dbReference type="SUPFAM" id="SSF53335">
    <property type="entry name" value="S-adenosyl-L-methionine-dependent methyltransferases"/>
    <property type="match status" value="1"/>
</dbReference>
<keyword evidence="5 6" id="KW-0694">RNA-binding</keyword>
<dbReference type="InterPro" id="IPR018314">
    <property type="entry name" value="RsmB/NOL1/NOP2-like_CS"/>
</dbReference>
<dbReference type="InterPro" id="IPR001678">
    <property type="entry name" value="MeTrfase_RsmB-F_NOP2_dom"/>
</dbReference>
<name>A0ABW2SKK7_9ACTO</name>
<comment type="caution">
    <text evidence="8">The sequence shown here is derived from an EMBL/GenBank/DDBJ whole genome shotgun (WGS) entry which is preliminary data.</text>
</comment>
<keyword evidence="9" id="KW-1185">Reference proteome</keyword>
<feature type="domain" description="SAM-dependent MTase RsmB/NOP-type" evidence="7">
    <location>
        <begin position="182"/>
        <end position="503"/>
    </location>
</feature>
<evidence type="ECO:0000256" key="6">
    <source>
        <dbReference type="PROSITE-ProRule" id="PRU01023"/>
    </source>
</evidence>
<dbReference type="Pfam" id="PF01029">
    <property type="entry name" value="NusB"/>
    <property type="match status" value="1"/>
</dbReference>
<evidence type="ECO:0000259" key="7">
    <source>
        <dbReference type="PROSITE" id="PS51686"/>
    </source>
</evidence>
<dbReference type="EMBL" id="JBHTEF010000001">
    <property type="protein sequence ID" value="MFC7580415.1"/>
    <property type="molecule type" value="Genomic_DNA"/>
</dbReference>
<evidence type="ECO:0000256" key="1">
    <source>
        <dbReference type="ARBA" id="ARBA00007494"/>
    </source>
</evidence>
<dbReference type="InterPro" id="IPR006027">
    <property type="entry name" value="NusB_RsmB_TIM44"/>
</dbReference>
<evidence type="ECO:0000256" key="4">
    <source>
        <dbReference type="ARBA" id="ARBA00022691"/>
    </source>
</evidence>
<dbReference type="PRINTS" id="PR02008">
    <property type="entry name" value="RCMTFAMILY"/>
</dbReference>
<feature type="binding site" evidence="6">
    <location>
        <position position="349"/>
    </location>
    <ligand>
        <name>S-adenosyl-L-methionine</name>
        <dbReference type="ChEBI" id="CHEBI:59789"/>
    </ligand>
</feature>
<feature type="binding site" evidence="6">
    <location>
        <begin position="297"/>
        <end position="303"/>
    </location>
    <ligand>
        <name>S-adenosyl-L-methionine</name>
        <dbReference type="ChEBI" id="CHEBI:59789"/>
    </ligand>
</feature>
<dbReference type="PANTHER" id="PTHR22807:SF53">
    <property type="entry name" value="RIBOSOMAL RNA SMALL SUBUNIT METHYLTRANSFERASE B-RELATED"/>
    <property type="match status" value="1"/>
</dbReference>
<dbReference type="InterPro" id="IPR029063">
    <property type="entry name" value="SAM-dependent_MTases_sf"/>
</dbReference>
<dbReference type="InterPro" id="IPR049560">
    <property type="entry name" value="MeTrfase_RsmB-F_NOP2_cat"/>
</dbReference>
<dbReference type="RefSeq" id="WP_380972396.1">
    <property type="nucleotide sequence ID" value="NZ_JBHTEF010000001.1"/>
</dbReference>
<accession>A0ABW2SKK7</accession>
<dbReference type="GO" id="GO:0008168">
    <property type="term" value="F:methyltransferase activity"/>
    <property type="evidence" value="ECO:0007669"/>
    <property type="project" value="UniProtKB-KW"/>
</dbReference>
<gene>
    <name evidence="8" type="ORF">ACFQWG_04160</name>
</gene>
<evidence type="ECO:0000256" key="3">
    <source>
        <dbReference type="ARBA" id="ARBA00022679"/>
    </source>
</evidence>